<evidence type="ECO:0000313" key="3">
    <source>
        <dbReference type="WBParaSite" id="GPLIN_000101400"/>
    </source>
</evidence>
<feature type="compositionally biased region" description="Low complexity" evidence="1">
    <location>
        <begin position="278"/>
        <end position="295"/>
    </location>
</feature>
<reference evidence="2" key="2">
    <citation type="submission" date="2014-05" db="EMBL/GenBank/DDBJ databases">
        <title>The genome and life-stage specific transcriptomes of Globodera pallida elucidate key aspects of plant parasitism by a cyst nematode.</title>
        <authorList>
            <person name="Cotton J.A."/>
            <person name="Lilley C.J."/>
            <person name="Jones L.M."/>
            <person name="Kikuchi T."/>
            <person name="Reid A.J."/>
            <person name="Thorpe P."/>
            <person name="Tsai I.J."/>
            <person name="Beasley H."/>
            <person name="Blok V."/>
            <person name="Cock P.J.A."/>
            <person name="Van den Akker S.E."/>
            <person name="Holroyd N."/>
            <person name="Hunt M."/>
            <person name="Mantelin S."/>
            <person name="Naghra H."/>
            <person name="Pain A."/>
            <person name="Palomares-Rius J.E."/>
            <person name="Zarowiecki M."/>
            <person name="Berriman M."/>
            <person name="Jones J.T."/>
            <person name="Urwin P.E."/>
        </authorList>
    </citation>
    <scope>NUCLEOTIDE SEQUENCE [LARGE SCALE GENOMIC DNA]</scope>
    <source>
        <strain evidence="2">Lindley</strain>
    </source>
</reference>
<evidence type="ECO:0000313" key="2">
    <source>
        <dbReference type="Proteomes" id="UP000050741"/>
    </source>
</evidence>
<feature type="compositionally biased region" description="Polar residues" evidence="1">
    <location>
        <begin position="174"/>
        <end position="189"/>
    </location>
</feature>
<keyword evidence="2" id="KW-1185">Reference proteome</keyword>
<reference evidence="2" key="1">
    <citation type="submission" date="2013-12" db="EMBL/GenBank/DDBJ databases">
        <authorList>
            <person name="Aslett M."/>
        </authorList>
    </citation>
    <scope>NUCLEOTIDE SEQUENCE [LARGE SCALE GENOMIC DNA]</scope>
    <source>
        <strain evidence="2">Lindley</strain>
    </source>
</reference>
<dbReference type="Proteomes" id="UP000050741">
    <property type="component" value="Unassembled WGS sequence"/>
</dbReference>
<name>A0A183BK84_GLOPA</name>
<accession>A0A183BK84</accession>
<evidence type="ECO:0000256" key="1">
    <source>
        <dbReference type="SAM" id="MobiDB-lite"/>
    </source>
</evidence>
<feature type="region of interest" description="Disordered" evidence="1">
    <location>
        <begin position="168"/>
        <end position="197"/>
    </location>
</feature>
<proteinExistence type="predicted"/>
<sequence length="354" mass="38241">MYELLSASRTIGELTVGELIRRRVDMSASRRRRVDHRRVGVGELNCSHSTGGRLSVSSLAICRAQLEWALERLELLEPTAVWPPPLDVIKCVEQVAASFRHTLTTAECQRQSPSTLPEEEGTNDRRLLDELMLCQTEQQQHQAEEEENDDDYQIFELDIAEECSAAVPLLPPSNDRSSNRTGRSVQQGEANEECPAGVAAVATRDAMLRELGAALTRRKELCLSRERRALARARGVPAEALADDELERTPFADGQRMVAAEKQTVPSASSIPRGDDGGAAVMSSSSASGDQASSSSSSLTLHRAAALYNGTVAVPSVTVRLSADAVAAQRAAILGSGTALVKMEQFGEDADDEK</sequence>
<feature type="region of interest" description="Disordered" evidence="1">
    <location>
        <begin position="260"/>
        <end position="295"/>
    </location>
</feature>
<dbReference type="AlphaFoldDB" id="A0A183BK84"/>
<reference evidence="3" key="3">
    <citation type="submission" date="2016-06" db="UniProtKB">
        <authorList>
            <consortium name="WormBaseParasite"/>
        </authorList>
    </citation>
    <scope>IDENTIFICATION</scope>
</reference>
<protein>
    <submittedName>
        <fullName evidence="3">Uncharacterized protein</fullName>
    </submittedName>
</protein>
<organism evidence="2 3">
    <name type="scientific">Globodera pallida</name>
    <name type="common">Potato cyst nematode worm</name>
    <name type="synonym">Heterodera pallida</name>
    <dbReference type="NCBI Taxonomy" id="36090"/>
    <lineage>
        <taxon>Eukaryota</taxon>
        <taxon>Metazoa</taxon>
        <taxon>Ecdysozoa</taxon>
        <taxon>Nematoda</taxon>
        <taxon>Chromadorea</taxon>
        <taxon>Rhabditida</taxon>
        <taxon>Tylenchina</taxon>
        <taxon>Tylenchomorpha</taxon>
        <taxon>Tylenchoidea</taxon>
        <taxon>Heteroderidae</taxon>
        <taxon>Heteroderinae</taxon>
        <taxon>Globodera</taxon>
    </lineage>
</organism>
<dbReference type="WBParaSite" id="GPLIN_000101400">
    <property type="protein sequence ID" value="GPLIN_000101400"/>
    <property type="gene ID" value="GPLIN_000101400"/>
</dbReference>